<gene>
    <name evidence="1" type="ORF">SAMN00790413_01972</name>
</gene>
<name>A0A1W1VJK0_9DEIO</name>
<evidence type="ECO:0000313" key="1">
    <source>
        <dbReference type="EMBL" id="SMB93410.1"/>
    </source>
</evidence>
<proteinExistence type="predicted"/>
<reference evidence="1 2" key="1">
    <citation type="submission" date="2017-04" db="EMBL/GenBank/DDBJ databases">
        <authorList>
            <person name="Afonso C.L."/>
            <person name="Miller P.J."/>
            <person name="Scott M.A."/>
            <person name="Spackman E."/>
            <person name="Goraichik I."/>
            <person name="Dimitrov K.M."/>
            <person name="Suarez D.L."/>
            <person name="Swayne D.E."/>
        </authorList>
    </citation>
    <scope>NUCLEOTIDE SEQUENCE [LARGE SCALE GENOMIC DNA]</scope>
    <source>
        <strain evidence="1 2">KR-140</strain>
    </source>
</reference>
<dbReference type="AlphaFoldDB" id="A0A1W1VJK0"/>
<dbReference type="STRING" id="695939.SAMN00790413_01972"/>
<dbReference type="Gene3D" id="3.40.50.1820">
    <property type="entry name" value="alpha/beta hydrolase"/>
    <property type="match status" value="1"/>
</dbReference>
<dbReference type="InterPro" id="IPR029058">
    <property type="entry name" value="AB_hydrolase_fold"/>
</dbReference>
<protein>
    <recommendedName>
        <fullName evidence="3">Alpha/beta hydrolase family protein</fullName>
    </recommendedName>
</protein>
<dbReference type="SUPFAM" id="SSF53474">
    <property type="entry name" value="alpha/beta-Hydrolases"/>
    <property type="match status" value="1"/>
</dbReference>
<evidence type="ECO:0000313" key="2">
    <source>
        <dbReference type="Proteomes" id="UP000192582"/>
    </source>
</evidence>
<dbReference type="Proteomes" id="UP000192582">
    <property type="component" value="Unassembled WGS sequence"/>
</dbReference>
<accession>A0A1W1VJK0</accession>
<evidence type="ECO:0008006" key="3">
    <source>
        <dbReference type="Google" id="ProtNLM"/>
    </source>
</evidence>
<organism evidence="1 2">
    <name type="scientific">Deinococcus hopiensis KR-140</name>
    <dbReference type="NCBI Taxonomy" id="695939"/>
    <lineage>
        <taxon>Bacteria</taxon>
        <taxon>Thermotogati</taxon>
        <taxon>Deinococcota</taxon>
        <taxon>Deinococci</taxon>
        <taxon>Deinococcales</taxon>
        <taxon>Deinococcaceae</taxon>
        <taxon>Deinococcus</taxon>
    </lineage>
</organism>
<dbReference type="EMBL" id="FWWU01000009">
    <property type="protein sequence ID" value="SMB93410.1"/>
    <property type="molecule type" value="Genomic_DNA"/>
</dbReference>
<sequence length="300" mass="31778">MRPALPIRSFSHPWALPYLSRVRCVLFLLVFTLLAGPGGVARGASTTVPFPLPRVPDTVELERVSGSSYLRVPPACYRQECALVVVSHPRGQTAGRMRASASVTALVDALLAAPFAVLLSDDGGPATWGSPAALAQVAELHGEAADHFAWNGRTYALGLSMGGLLALRSALPGSPYAVSGVALIDAWTDIRAAWHSATTRRVEIQDAYGLPGQPPADLNPLTLAEAAPPLPLFVVASPDDRVVPMPGNGERLFTWAQGHVSEFVKVSGPHLGGNRFTPALATRLAQFFTRLEARAIGAKR</sequence>
<keyword evidence="2" id="KW-1185">Reference proteome</keyword>